<proteinExistence type="inferred from homology"/>
<dbReference type="Proteomes" id="UP000230423">
    <property type="component" value="Unassembled WGS sequence"/>
</dbReference>
<feature type="binding site" description="proximal binding residue" evidence="6">
    <location>
        <position position="125"/>
    </location>
    <ligand>
        <name>heme</name>
        <dbReference type="ChEBI" id="CHEBI:30413"/>
    </ligand>
    <ligandPart>
        <name>Fe</name>
        <dbReference type="ChEBI" id="CHEBI:18248"/>
    </ligandPart>
</feature>
<dbReference type="InterPro" id="IPR044399">
    <property type="entry name" value="Mb-like_M"/>
</dbReference>
<evidence type="ECO:0000313" key="10">
    <source>
        <dbReference type="EMBL" id="PIO73101.1"/>
    </source>
</evidence>
<evidence type="ECO:0000256" key="8">
    <source>
        <dbReference type="SAM" id="SignalP"/>
    </source>
</evidence>
<evidence type="ECO:0000259" key="9">
    <source>
        <dbReference type="PROSITE" id="PS01033"/>
    </source>
</evidence>
<evidence type="ECO:0000256" key="3">
    <source>
        <dbReference type="ARBA" id="ARBA00022621"/>
    </source>
</evidence>
<evidence type="ECO:0000256" key="4">
    <source>
        <dbReference type="ARBA" id="ARBA00022723"/>
    </source>
</evidence>
<dbReference type="EMBL" id="KZ345520">
    <property type="protein sequence ID" value="PIO73101.1"/>
    <property type="molecule type" value="Genomic_DNA"/>
</dbReference>
<evidence type="ECO:0000313" key="11">
    <source>
        <dbReference type="Proteomes" id="UP000230423"/>
    </source>
</evidence>
<keyword evidence="2 7" id="KW-0349">Heme</keyword>
<gene>
    <name evidence="10" type="ORF">TELCIR_04944</name>
</gene>
<keyword evidence="1 7" id="KW-0813">Transport</keyword>
<name>A0A2G9US51_TELCI</name>
<dbReference type="PROSITE" id="PS01033">
    <property type="entry name" value="GLOBIN"/>
    <property type="match status" value="1"/>
</dbReference>
<dbReference type="InterPro" id="IPR000971">
    <property type="entry name" value="Globin"/>
</dbReference>
<dbReference type="InterPro" id="IPR012292">
    <property type="entry name" value="Globin/Proto"/>
</dbReference>
<keyword evidence="8" id="KW-0732">Signal</keyword>
<sequence length="183" mass="20792">MRLLILALAGFVAFTSAMSDADVKKNFLAALESAPLGSTPEKIQNGKDFYKFLFTNNPEVRKYFKGAESFTADDVQKSDRFATQGSALLTSVHILADTYDNRQILSTYVQEMIFRAFVRDLMNRHKERGLDPKLWKDFWGIFEKFLNERKALSADQKTAIETLGTRFNEEAQKQLGVLGLPHT</sequence>
<dbReference type="AlphaFoldDB" id="A0A2G9US51"/>
<evidence type="ECO:0000256" key="7">
    <source>
        <dbReference type="RuleBase" id="RU000356"/>
    </source>
</evidence>
<accession>A0A2G9US51</accession>
<comment type="similarity">
    <text evidence="7">Belongs to the globin family.</text>
</comment>
<evidence type="ECO:0000256" key="1">
    <source>
        <dbReference type="ARBA" id="ARBA00022448"/>
    </source>
</evidence>
<dbReference type="GO" id="GO:0020037">
    <property type="term" value="F:heme binding"/>
    <property type="evidence" value="ECO:0007669"/>
    <property type="project" value="InterPro"/>
</dbReference>
<protein>
    <submittedName>
        <fullName evidence="10">Globin</fullName>
    </submittedName>
</protein>
<feature type="chain" id="PRO_5013574106" evidence="8">
    <location>
        <begin position="18"/>
        <end position="183"/>
    </location>
</feature>
<feature type="signal peptide" evidence="8">
    <location>
        <begin position="1"/>
        <end position="17"/>
    </location>
</feature>
<dbReference type="CDD" id="cd01040">
    <property type="entry name" value="Mb-like"/>
    <property type="match status" value="1"/>
</dbReference>
<dbReference type="InterPro" id="IPR012085">
    <property type="entry name" value="Globin_nematode"/>
</dbReference>
<evidence type="ECO:0000256" key="2">
    <source>
        <dbReference type="ARBA" id="ARBA00022617"/>
    </source>
</evidence>
<keyword evidence="4 6" id="KW-0479">Metal-binding</keyword>
<dbReference type="PIRSF" id="PIRSF002026">
    <property type="entry name" value="Nematode_globin"/>
    <property type="match status" value="1"/>
</dbReference>
<keyword evidence="5 6" id="KW-0408">Iron</keyword>
<dbReference type="GO" id="GO:0005506">
    <property type="term" value="F:iron ion binding"/>
    <property type="evidence" value="ECO:0007669"/>
    <property type="project" value="InterPro"/>
</dbReference>
<reference evidence="10 11" key="1">
    <citation type="submission" date="2015-09" db="EMBL/GenBank/DDBJ databases">
        <title>Draft genome of the parasitic nematode Teladorsagia circumcincta isolate WARC Sus (inbred).</title>
        <authorList>
            <person name="Mitreva M."/>
        </authorList>
    </citation>
    <scope>NUCLEOTIDE SEQUENCE [LARGE SCALE GENOMIC DNA]</scope>
    <source>
        <strain evidence="10 11">S</strain>
    </source>
</reference>
<keyword evidence="11" id="KW-1185">Reference proteome</keyword>
<dbReference type="OrthoDB" id="5820458at2759"/>
<dbReference type="SUPFAM" id="SSF46458">
    <property type="entry name" value="Globin-like"/>
    <property type="match status" value="1"/>
</dbReference>
<evidence type="ECO:0000256" key="6">
    <source>
        <dbReference type="PIRSR" id="PIRSR002026-1"/>
    </source>
</evidence>
<feature type="domain" description="Globin" evidence="9">
    <location>
        <begin position="27"/>
        <end position="157"/>
    </location>
</feature>
<evidence type="ECO:0000256" key="5">
    <source>
        <dbReference type="ARBA" id="ARBA00023004"/>
    </source>
</evidence>
<dbReference type="Gene3D" id="1.10.490.10">
    <property type="entry name" value="Globins"/>
    <property type="match status" value="1"/>
</dbReference>
<dbReference type="InterPro" id="IPR009050">
    <property type="entry name" value="Globin-like_sf"/>
</dbReference>
<keyword evidence="3 7" id="KW-0561">Oxygen transport</keyword>
<dbReference type="GO" id="GO:0005344">
    <property type="term" value="F:oxygen carrier activity"/>
    <property type="evidence" value="ECO:0007669"/>
    <property type="project" value="UniProtKB-KW"/>
</dbReference>
<organism evidence="10 11">
    <name type="scientific">Teladorsagia circumcincta</name>
    <name type="common">Brown stomach worm</name>
    <name type="synonym">Ostertagia circumcincta</name>
    <dbReference type="NCBI Taxonomy" id="45464"/>
    <lineage>
        <taxon>Eukaryota</taxon>
        <taxon>Metazoa</taxon>
        <taxon>Ecdysozoa</taxon>
        <taxon>Nematoda</taxon>
        <taxon>Chromadorea</taxon>
        <taxon>Rhabditida</taxon>
        <taxon>Rhabditina</taxon>
        <taxon>Rhabditomorpha</taxon>
        <taxon>Strongyloidea</taxon>
        <taxon>Trichostrongylidae</taxon>
        <taxon>Teladorsagia</taxon>
    </lineage>
</organism>
<dbReference type="Pfam" id="PF00042">
    <property type="entry name" value="Globin"/>
    <property type="match status" value="1"/>
</dbReference>
<dbReference type="GO" id="GO:0019825">
    <property type="term" value="F:oxygen binding"/>
    <property type="evidence" value="ECO:0007669"/>
    <property type="project" value="InterPro"/>
</dbReference>